<accession>A0A268S446</accession>
<dbReference type="AlphaFoldDB" id="A0A268S446"/>
<dbReference type="EMBL" id="NPBS01000019">
    <property type="protein sequence ID" value="PAF27269.1"/>
    <property type="molecule type" value="Genomic_DNA"/>
</dbReference>
<name>A0A268S446_SHOCL</name>
<reference evidence="1 2" key="1">
    <citation type="submission" date="2017-07" db="EMBL/GenBank/DDBJ databases">
        <title>Isolation and whole genome analysis of endospore-forming bacteria from heroin.</title>
        <authorList>
            <person name="Kalinowski J."/>
            <person name="Ahrens B."/>
            <person name="Al-Dilaimi A."/>
            <person name="Winkler A."/>
            <person name="Wibberg D."/>
            <person name="Schleenbecker U."/>
            <person name="Ruckert C."/>
            <person name="Wolfel R."/>
            <person name="Grass G."/>
        </authorList>
    </citation>
    <scope>NUCLEOTIDE SEQUENCE [LARGE SCALE GENOMIC DNA]</scope>
    <source>
        <strain evidence="1 2">7523-2</strain>
    </source>
</reference>
<evidence type="ECO:0000313" key="1">
    <source>
        <dbReference type="EMBL" id="PAF27269.1"/>
    </source>
</evidence>
<evidence type="ECO:0000313" key="2">
    <source>
        <dbReference type="Proteomes" id="UP000216133"/>
    </source>
</evidence>
<comment type="caution">
    <text evidence="1">The sequence shown here is derived from an EMBL/GenBank/DDBJ whole genome shotgun (WGS) entry which is preliminary data.</text>
</comment>
<gene>
    <name evidence="1" type="ORF">CHH61_04245</name>
</gene>
<dbReference type="Proteomes" id="UP000216133">
    <property type="component" value="Unassembled WGS sequence"/>
</dbReference>
<protein>
    <submittedName>
        <fullName evidence="1">Uncharacterized protein</fullName>
    </submittedName>
</protein>
<organism evidence="1 2">
    <name type="scientific">Shouchella clausii</name>
    <name type="common">Alkalihalobacillus clausii</name>
    <dbReference type="NCBI Taxonomy" id="79880"/>
    <lineage>
        <taxon>Bacteria</taxon>
        <taxon>Bacillati</taxon>
        <taxon>Bacillota</taxon>
        <taxon>Bacilli</taxon>
        <taxon>Bacillales</taxon>
        <taxon>Bacillaceae</taxon>
        <taxon>Shouchella</taxon>
    </lineage>
</organism>
<sequence length="212" mass="24473">MTTDQEISGTTDFQNTEHSVFCWITNAVAYATRSKCRSENHTKIKGAIIMADYKYIGLTAYIKENEENEDKFTVLGRALDSLQGSVDLERSINKHYQNIVESEEYQYLYEHDYVTFPKEYELPNGTPEKYDRAAIVPVEIKGSILYRIYVPAVAKGQDKIQHFIYNALRPVLLSLFDEDLVHMATKEAMEYEDFRDGKETILVSAKDFRVPV</sequence>
<proteinExistence type="predicted"/>